<keyword evidence="2" id="KW-0472">Membrane</keyword>
<feature type="region of interest" description="Disordered" evidence="1">
    <location>
        <begin position="279"/>
        <end position="460"/>
    </location>
</feature>
<feature type="transmembrane region" description="Helical" evidence="2">
    <location>
        <begin position="152"/>
        <end position="175"/>
    </location>
</feature>
<organism evidence="3 4">
    <name type="scientific">Antrodiella citrinella</name>
    <dbReference type="NCBI Taxonomy" id="2447956"/>
    <lineage>
        <taxon>Eukaryota</taxon>
        <taxon>Fungi</taxon>
        <taxon>Dikarya</taxon>
        <taxon>Basidiomycota</taxon>
        <taxon>Agaricomycotina</taxon>
        <taxon>Agaricomycetes</taxon>
        <taxon>Polyporales</taxon>
        <taxon>Steccherinaceae</taxon>
        <taxon>Antrodiella</taxon>
    </lineage>
</organism>
<gene>
    <name evidence="3" type="ORF">EUX98_g9207</name>
</gene>
<comment type="caution">
    <text evidence="3">The sequence shown here is derived from an EMBL/GenBank/DDBJ whole genome shotgun (WGS) entry which is preliminary data.</text>
</comment>
<reference evidence="3 4" key="1">
    <citation type="submission" date="2019-02" db="EMBL/GenBank/DDBJ databases">
        <title>Genome sequencing of the rare red list fungi Antrodiella citrinella (Flaviporus citrinellus).</title>
        <authorList>
            <person name="Buettner E."/>
            <person name="Kellner H."/>
        </authorList>
    </citation>
    <scope>NUCLEOTIDE SEQUENCE [LARGE SCALE GENOMIC DNA]</scope>
    <source>
        <strain evidence="3 4">DSM 108506</strain>
    </source>
</reference>
<accession>A0A4S4LWW8</accession>
<feature type="compositionally biased region" description="Polar residues" evidence="1">
    <location>
        <begin position="342"/>
        <end position="355"/>
    </location>
</feature>
<protein>
    <submittedName>
        <fullName evidence="3">Uncharacterized protein</fullName>
    </submittedName>
</protein>
<feature type="compositionally biased region" description="Basic and acidic residues" evidence="1">
    <location>
        <begin position="391"/>
        <end position="408"/>
    </location>
</feature>
<evidence type="ECO:0000313" key="3">
    <source>
        <dbReference type="EMBL" id="THH17012.1"/>
    </source>
</evidence>
<feature type="compositionally biased region" description="Low complexity" evidence="1">
    <location>
        <begin position="304"/>
        <end position="319"/>
    </location>
</feature>
<dbReference type="AlphaFoldDB" id="A0A4S4LWW8"/>
<evidence type="ECO:0000313" key="4">
    <source>
        <dbReference type="Proteomes" id="UP000308730"/>
    </source>
</evidence>
<keyword evidence="4" id="KW-1185">Reference proteome</keyword>
<feature type="region of interest" description="Disordered" evidence="1">
    <location>
        <begin position="218"/>
        <end position="248"/>
    </location>
</feature>
<evidence type="ECO:0000256" key="1">
    <source>
        <dbReference type="SAM" id="MobiDB-lite"/>
    </source>
</evidence>
<dbReference type="Proteomes" id="UP000308730">
    <property type="component" value="Unassembled WGS sequence"/>
</dbReference>
<evidence type="ECO:0000256" key="2">
    <source>
        <dbReference type="SAM" id="Phobius"/>
    </source>
</evidence>
<dbReference type="OrthoDB" id="3266934at2759"/>
<dbReference type="EMBL" id="SGPM01000687">
    <property type="protein sequence ID" value="THH17012.1"/>
    <property type="molecule type" value="Genomic_DNA"/>
</dbReference>
<keyword evidence="2" id="KW-0812">Transmembrane</keyword>
<feature type="compositionally biased region" description="Polar residues" evidence="1">
    <location>
        <begin position="410"/>
        <end position="425"/>
    </location>
</feature>
<sequence>MTSIPPGGSQPALSFNDIGQMTTCAAGTISWTTAGDPTALTLYVTNANNFDGGPEPQRVFTFLIAANINPSLEVYTWSPVNVTAGQYHLLGIFDGSLGTSATFLVVDGGDDSCLSAASNSTVGPSSTSSPSPTGVPVVSGALSSGSSSHAGAIAGGVIGGVVLILLILFGLFAFLRLRRRSKHVRTPSGAVGGAGKWNGLASRDSNLHSVLPTYASGDRKVPGGIRRQSAGLSSDEHGMRMELPSPVASDEDVSTLAEEEKIAHAHALGNAYFNTVTPLPYTGQPHHRHSSSGSRLDSPIAQVSPAASTRSTNRAATLAKLDPSLSPKTRRPSLDGRVLSSAPASAVQTPVSAASQAEMIPMNVNRASTGPRKATRKPVPTYGSTPSVAAMERERSASSGGHPRDAHGDSATTLNAQDAWKSSASSREDVRSIALSHKSSFGDGRPVHYLIPDMPPPQRE</sequence>
<keyword evidence="2" id="KW-1133">Transmembrane helix</keyword>
<name>A0A4S4LWW8_9APHY</name>
<proteinExistence type="predicted"/>